<organism evidence="1 2">
    <name type="scientific">Scytalidium lignicola</name>
    <name type="common">Hyphomycete</name>
    <dbReference type="NCBI Taxonomy" id="5539"/>
    <lineage>
        <taxon>Eukaryota</taxon>
        <taxon>Fungi</taxon>
        <taxon>Dikarya</taxon>
        <taxon>Ascomycota</taxon>
        <taxon>Pezizomycotina</taxon>
        <taxon>Leotiomycetes</taxon>
        <taxon>Leotiomycetes incertae sedis</taxon>
        <taxon>Scytalidium</taxon>
    </lineage>
</organism>
<dbReference type="OMA" id="VNLYDSH"/>
<evidence type="ECO:0000313" key="1">
    <source>
        <dbReference type="EMBL" id="RFU35659.1"/>
    </source>
</evidence>
<dbReference type="EMBL" id="NCSJ02000006">
    <property type="protein sequence ID" value="RFU35659.1"/>
    <property type="molecule type" value="Genomic_DNA"/>
</dbReference>
<accession>A0A3E2HQL4</accession>
<dbReference type="AlphaFoldDB" id="A0A3E2HQL4"/>
<dbReference type="OrthoDB" id="5427059at2759"/>
<reference evidence="1 2" key="1">
    <citation type="submission" date="2018-05" db="EMBL/GenBank/DDBJ databases">
        <title>Draft genome sequence of Scytalidium lignicola DSM 105466, a ubiquitous saprotrophic fungus.</title>
        <authorList>
            <person name="Buettner E."/>
            <person name="Gebauer A.M."/>
            <person name="Hofrichter M."/>
            <person name="Liers C."/>
            <person name="Kellner H."/>
        </authorList>
    </citation>
    <scope>NUCLEOTIDE SEQUENCE [LARGE SCALE GENOMIC DNA]</scope>
    <source>
        <strain evidence="1 2">DSM 105466</strain>
    </source>
</reference>
<comment type="caution">
    <text evidence="1">The sequence shown here is derived from an EMBL/GenBank/DDBJ whole genome shotgun (WGS) entry which is preliminary data.</text>
</comment>
<protein>
    <submittedName>
        <fullName evidence="1">Uncharacterized protein</fullName>
    </submittedName>
</protein>
<sequence>MLPLEAKQAIMAALPDVGSLRSMALTCSSFYDAFIAAETLITSQVLLNEVGHDVLPEAIAALESSHLMPWTRQRVQYFVFQHLHIRRPPSQGWALSDALLITFNDIAEHDIEWGHFCVEYGYIIDSEFMQHVLSRGLASLHQIILADTYEARHKLLHSGLPPYHEEFLYEGLKAANDPDDRVFLCDYTQDDELAHIKSPFIQDSDTGPSDAWRWAHQNQTCKNFVYSNSQQPLRNSGYVMWDCVRLNKWNIFQKPWEAFYVADEAAQRSAEMRVSFDQRSKIYVAGGRGWWSLEDQSQIIWTVRVNLYDSHVTRNDQSQIIWPVRVNLYDSHVTRNEHHEVKSLSEAREFLASLKCPSLTSKTLN</sequence>
<feature type="non-terminal residue" evidence="1">
    <location>
        <position position="365"/>
    </location>
</feature>
<dbReference type="STRING" id="5539.A0A3E2HQL4"/>
<feature type="non-terminal residue" evidence="1">
    <location>
        <position position="1"/>
    </location>
</feature>
<gene>
    <name evidence="1" type="ORF">B7463_g715</name>
</gene>
<proteinExistence type="predicted"/>
<keyword evidence="2" id="KW-1185">Reference proteome</keyword>
<name>A0A3E2HQL4_SCYLI</name>
<dbReference type="Proteomes" id="UP000258309">
    <property type="component" value="Unassembled WGS sequence"/>
</dbReference>
<evidence type="ECO:0000313" key="2">
    <source>
        <dbReference type="Proteomes" id="UP000258309"/>
    </source>
</evidence>